<organism evidence="2 3">
    <name type="scientific">Niveispirillum cyanobacteriorum</name>
    <dbReference type="NCBI Taxonomy" id="1612173"/>
    <lineage>
        <taxon>Bacteria</taxon>
        <taxon>Pseudomonadati</taxon>
        <taxon>Pseudomonadota</taxon>
        <taxon>Alphaproteobacteria</taxon>
        <taxon>Rhodospirillales</taxon>
        <taxon>Azospirillaceae</taxon>
        <taxon>Niveispirillum</taxon>
    </lineage>
</organism>
<keyword evidence="3" id="KW-1185">Reference proteome</keyword>
<dbReference type="PANTHER" id="PTHR43236:SF1">
    <property type="entry name" value="BLL7220 PROTEIN"/>
    <property type="match status" value="1"/>
</dbReference>
<feature type="domain" description="IrrE N-terminal-like" evidence="1">
    <location>
        <begin position="47"/>
        <end position="157"/>
    </location>
</feature>
<dbReference type="InterPro" id="IPR052345">
    <property type="entry name" value="Rad_response_metalloprotease"/>
</dbReference>
<dbReference type="PANTHER" id="PTHR43236">
    <property type="entry name" value="ANTITOXIN HIGA1"/>
    <property type="match status" value="1"/>
</dbReference>
<reference evidence="2 3" key="1">
    <citation type="submission" date="2017-12" db="EMBL/GenBank/DDBJ databases">
        <title>Genomes of bacteria within cyanobacterial aggregates.</title>
        <authorList>
            <person name="Cai H."/>
        </authorList>
    </citation>
    <scope>NUCLEOTIDE SEQUENCE [LARGE SCALE GENOMIC DNA]</scope>
    <source>
        <strain evidence="2 3">TH16</strain>
        <plasmid evidence="2 3">unnamed2</plasmid>
    </source>
</reference>
<geneLocation type="plasmid" evidence="2 3">
    <name>unnamed2</name>
</geneLocation>
<dbReference type="Pfam" id="PF06114">
    <property type="entry name" value="Peptidase_M78"/>
    <property type="match status" value="1"/>
</dbReference>
<protein>
    <recommendedName>
        <fullName evidence="1">IrrE N-terminal-like domain-containing protein</fullName>
    </recommendedName>
</protein>
<sequence>MRIIDPMTVIDRYAAQTPVPIYDILQDLGLGPEFRALDSDISGWIERRDDDRYAIVINANHAETRKRFTAAHELAHFIFHRDLLGDGVGDNRAYRAVNTPFANNQILPVHERQANSVAANILMPKEAVYRLQASGITDPKELAARFRVSEEAMRIRLGVPRVAAE</sequence>
<evidence type="ECO:0000313" key="3">
    <source>
        <dbReference type="Proteomes" id="UP000234752"/>
    </source>
</evidence>
<accession>A0A2K9NKX6</accession>
<dbReference type="EMBL" id="CP025614">
    <property type="protein sequence ID" value="AUN33728.1"/>
    <property type="molecule type" value="Genomic_DNA"/>
</dbReference>
<evidence type="ECO:0000313" key="2">
    <source>
        <dbReference type="EMBL" id="AUN33728.1"/>
    </source>
</evidence>
<dbReference type="KEGG" id="ncb:C0V82_25265"/>
<keyword evidence="2" id="KW-0614">Plasmid</keyword>
<name>A0A2K9NKX6_9PROT</name>
<dbReference type="Proteomes" id="UP000234752">
    <property type="component" value="Plasmid unnamed2"/>
</dbReference>
<dbReference type="AlphaFoldDB" id="A0A2K9NKX6"/>
<dbReference type="Gene3D" id="1.10.10.2910">
    <property type="match status" value="1"/>
</dbReference>
<gene>
    <name evidence="2" type="ORF">C0V82_25265</name>
</gene>
<evidence type="ECO:0000259" key="1">
    <source>
        <dbReference type="Pfam" id="PF06114"/>
    </source>
</evidence>
<proteinExistence type="predicted"/>
<dbReference type="InterPro" id="IPR010359">
    <property type="entry name" value="IrrE_HExxH"/>
</dbReference>